<dbReference type="EMBL" id="CYSE01000003">
    <property type="protein sequence ID" value="CUH78809.1"/>
    <property type="molecule type" value="Genomic_DNA"/>
</dbReference>
<evidence type="ECO:0000313" key="2">
    <source>
        <dbReference type="EMBL" id="CUH78809.1"/>
    </source>
</evidence>
<reference evidence="2 3" key="1">
    <citation type="submission" date="2015-09" db="EMBL/GenBank/DDBJ databases">
        <authorList>
            <consortium name="Swine Surveillance"/>
        </authorList>
    </citation>
    <scope>NUCLEOTIDE SEQUENCE [LARGE SCALE GENOMIC DNA]</scope>
    <source>
        <strain evidence="2 3">CECT 7648</strain>
    </source>
</reference>
<dbReference type="OrthoDB" id="9810154at2"/>
<evidence type="ECO:0000256" key="1">
    <source>
        <dbReference type="PIRSR" id="PIRSR613078-2"/>
    </source>
</evidence>
<dbReference type="Pfam" id="PF00300">
    <property type="entry name" value="His_Phos_1"/>
    <property type="match status" value="1"/>
</dbReference>
<sequence>MTRLILMRHAKSDWSAFQDDHARGLNKRGRKSAVAMGDWLRTRGYLPDAILCSTATRTRETLDGLTLGAPVTFLDSLYHAAPDTMLDDLRGATGDTVLMIGHNPGISALAKALVRQPPDHARFADYPTCATLVVDFDSPWPDIRLATGEVQDFAVPREVIG</sequence>
<evidence type="ECO:0000313" key="3">
    <source>
        <dbReference type="Proteomes" id="UP000054935"/>
    </source>
</evidence>
<keyword evidence="3" id="KW-1185">Reference proteome</keyword>
<dbReference type="SMART" id="SM00855">
    <property type="entry name" value="PGAM"/>
    <property type="match status" value="1"/>
</dbReference>
<dbReference type="Proteomes" id="UP000054935">
    <property type="component" value="Unassembled WGS sequence"/>
</dbReference>
<organism evidence="2 3">
    <name type="scientific">Tropicibacter naphthalenivorans</name>
    <dbReference type="NCBI Taxonomy" id="441103"/>
    <lineage>
        <taxon>Bacteria</taxon>
        <taxon>Pseudomonadati</taxon>
        <taxon>Pseudomonadota</taxon>
        <taxon>Alphaproteobacteria</taxon>
        <taxon>Rhodobacterales</taxon>
        <taxon>Roseobacteraceae</taxon>
        <taxon>Tropicibacter</taxon>
    </lineage>
</organism>
<dbReference type="PANTHER" id="PTHR47623">
    <property type="entry name" value="OS09G0287300 PROTEIN"/>
    <property type="match status" value="1"/>
</dbReference>
<dbReference type="STRING" id="441103.TRN7648_02180"/>
<name>A0A0N7LZW6_9RHOB</name>
<dbReference type="PANTHER" id="PTHR47623:SF1">
    <property type="entry name" value="OS09G0287300 PROTEIN"/>
    <property type="match status" value="1"/>
</dbReference>
<dbReference type="InterPro" id="IPR013078">
    <property type="entry name" value="His_Pase_superF_clade-1"/>
</dbReference>
<protein>
    <submittedName>
        <fullName evidence="2">Phosphoglyceromutase</fullName>
    </submittedName>
</protein>
<gene>
    <name evidence="2" type="ORF">TRN7648_02180</name>
</gene>
<dbReference type="Gene3D" id="3.40.50.1240">
    <property type="entry name" value="Phosphoglycerate mutase-like"/>
    <property type="match status" value="1"/>
</dbReference>
<dbReference type="InterPro" id="IPR029033">
    <property type="entry name" value="His_PPase_superfam"/>
</dbReference>
<accession>A0A0N7LZW6</accession>
<dbReference type="AlphaFoldDB" id="A0A0N7LZW6"/>
<dbReference type="RefSeq" id="WP_058247660.1">
    <property type="nucleotide sequence ID" value="NZ_CYSE01000003.1"/>
</dbReference>
<dbReference type="CDD" id="cd07067">
    <property type="entry name" value="HP_PGM_like"/>
    <property type="match status" value="1"/>
</dbReference>
<dbReference type="SUPFAM" id="SSF53254">
    <property type="entry name" value="Phosphoglycerate mutase-like"/>
    <property type="match status" value="1"/>
</dbReference>
<feature type="binding site" evidence="1">
    <location>
        <position position="57"/>
    </location>
    <ligand>
        <name>substrate</name>
    </ligand>
</feature>
<proteinExistence type="predicted"/>